<keyword evidence="5" id="KW-0963">Cytoplasm</keyword>
<feature type="compositionally biased region" description="Basic residues" evidence="9">
    <location>
        <begin position="1"/>
        <end position="16"/>
    </location>
</feature>
<dbReference type="PANTHER" id="PTHR14094">
    <property type="entry name" value="SIGNAL RECOGNITION PARTICLE 72"/>
    <property type="match status" value="1"/>
</dbReference>
<dbReference type="Pfam" id="PF08492">
    <property type="entry name" value="SRP72"/>
    <property type="match status" value="1"/>
</dbReference>
<name>A0A8H5LWQ1_9AGAR</name>
<evidence type="ECO:0000256" key="3">
    <source>
        <dbReference type="ARBA" id="ARBA00007676"/>
    </source>
</evidence>
<evidence type="ECO:0000256" key="7">
    <source>
        <dbReference type="ARBA" id="ARBA00023135"/>
    </source>
</evidence>
<evidence type="ECO:0000256" key="2">
    <source>
        <dbReference type="ARBA" id="ARBA00004496"/>
    </source>
</evidence>
<feature type="compositionally biased region" description="Gly residues" evidence="9">
    <location>
        <begin position="297"/>
        <end position="310"/>
    </location>
</feature>
<dbReference type="EMBL" id="JAACJM010000004">
    <property type="protein sequence ID" value="KAF5372845.1"/>
    <property type="molecule type" value="Genomic_DNA"/>
</dbReference>
<proteinExistence type="inferred from homology"/>
<evidence type="ECO:0000256" key="5">
    <source>
        <dbReference type="ARBA" id="ARBA00022490"/>
    </source>
</evidence>
<dbReference type="InterPro" id="IPR026270">
    <property type="entry name" value="SRP72"/>
</dbReference>
<keyword evidence="6" id="KW-0256">Endoplasmic reticulum</keyword>
<feature type="compositionally biased region" description="Low complexity" evidence="9">
    <location>
        <begin position="222"/>
        <end position="234"/>
    </location>
</feature>
<organism evidence="11 12">
    <name type="scientific">Tetrapyrgos nigripes</name>
    <dbReference type="NCBI Taxonomy" id="182062"/>
    <lineage>
        <taxon>Eukaryota</taxon>
        <taxon>Fungi</taxon>
        <taxon>Dikarya</taxon>
        <taxon>Basidiomycota</taxon>
        <taxon>Agaricomycotina</taxon>
        <taxon>Agaricomycetes</taxon>
        <taxon>Agaricomycetidae</taxon>
        <taxon>Agaricales</taxon>
        <taxon>Marasmiineae</taxon>
        <taxon>Marasmiaceae</taxon>
        <taxon>Tetrapyrgos</taxon>
    </lineage>
</organism>
<dbReference type="SUPFAM" id="SSF48452">
    <property type="entry name" value="TPR-like"/>
    <property type="match status" value="1"/>
</dbReference>
<dbReference type="OrthoDB" id="5421607at2759"/>
<keyword evidence="12" id="KW-1185">Reference proteome</keyword>
<comment type="subcellular location">
    <subcellularLocation>
        <location evidence="2">Cytoplasm</location>
    </subcellularLocation>
    <subcellularLocation>
        <location evidence="1">Endoplasmic reticulum</location>
    </subcellularLocation>
</comment>
<feature type="domain" description="Signal recognition particle SRP72 subunit RNA-binding" evidence="10">
    <location>
        <begin position="223"/>
        <end position="267"/>
    </location>
</feature>
<evidence type="ECO:0000256" key="6">
    <source>
        <dbReference type="ARBA" id="ARBA00022824"/>
    </source>
</evidence>
<evidence type="ECO:0000256" key="8">
    <source>
        <dbReference type="ARBA" id="ARBA00023274"/>
    </source>
</evidence>
<dbReference type="GO" id="GO:0008312">
    <property type="term" value="F:7S RNA binding"/>
    <property type="evidence" value="ECO:0007669"/>
    <property type="project" value="InterPro"/>
</dbReference>
<feature type="compositionally biased region" description="Basic and acidic residues" evidence="9">
    <location>
        <begin position="255"/>
        <end position="265"/>
    </location>
</feature>
<evidence type="ECO:0000256" key="9">
    <source>
        <dbReference type="SAM" id="MobiDB-lite"/>
    </source>
</evidence>
<dbReference type="InterPro" id="IPR011990">
    <property type="entry name" value="TPR-like_helical_dom_sf"/>
</dbReference>
<feature type="region of interest" description="Disordered" evidence="9">
    <location>
        <begin position="1"/>
        <end position="27"/>
    </location>
</feature>
<dbReference type="GO" id="GO:0005783">
    <property type="term" value="C:endoplasmic reticulum"/>
    <property type="evidence" value="ECO:0007669"/>
    <property type="project" value="UniProtKB-SubCell"/>
</dbReference>
<dbReference type="InterPro" id="IPR013699">
    <property type="entry name" value="Signal_recog_part_SRP72_RNA-bd"/>
</dbReference>
<evidence type="ECO:0000259" key="10">
    <source>
        <dbReference type="Pfam" id="PF08492"/>
    </source>
</evidence>
<comment type="caution">
    <text evidence="11">The sequence shown here is derived from an EMBL/GenBank/DDBJ whole genome shotgun (WGS) entry which is preliminary data.</text>
</comment>
<dbReference type="GO" id="GO:0043022">
    <property type="term" value="F:ribosome binding"/>
    <property type="evidence" value="ECO:0007669"/>
    <property type="project" value="TreeGrafter"/>
</dbReference>
<protein>
    <recommendedName>
        <fullName evidence="4">Signal recognition particle subunit SRP72</fullName>
    </recommendedName>
</protein>
<feature type="region of interest" description="Disordered" evidence="9">
    <location>
        <begin position="222"/>
        <end position="317"/>
    </location>
</feature>
<evidence type="ECO:0000256" key="1">
    <source>
        <dbReference type="ARBA" id="ARBA00004240"/>
    </source>
</evidence>
<evidence type="ECO:0000313" key="12">
    <source>
        <dbReference type="Proteomes" id="UP000559256"/>
    </source>
</evidence>
<accession>A0A8H5LWQ1</accession>
<sequence length="317" mass="34138">MSSKPKPKSHKGKRQTTKPAQKRPLPVPERIKRHFSSLCAQIDGGHFANAIKTCDKILRLDPNDQDALRTKLFLYLQTEQYLPSLDMIESESGDEHAFEKAYAFYRLQQEDEASAVLEDIKKKKGGDDRGVMHLEAQLSYRQGSYQSACDLYNQLLDTAEPQSEEYSDIVVNLQAAQQHLDFINSGYLQGIDSLPSNLRNSIESQPPPAFPSSTSAAAIIASSNQAADSAQPAQKKVRAKRVPKGVIPGVTPPPDPERWLKKSERTTVSFGKKRKGAGGGASQGATQGANVDAHAPSGGGGGGSGGGGGGKKGKKRK</sequence>
<evidence type="ECO:0000313" key="11">
    <source>
        <dbReference type="EMBL" id="KAF5372845.1"/>
    </source>
</evidence>
<dbReference type="InterPro" id="IPR031545">
    <property type="entry name" value="SRP72_TPR-like"/>
</dbReference>
<keyword evidence="8" id="KW-0687">Ribonucleoprotein</keyword>
<dbReference type="AlphaFoldDB" id="A0A8H5LWQ1"/>
<gene>
    <name evidence="11" type="ORF">D9758_001579</name>
</gene>
<reference evidence="11 12" key="1">
    <citation type="journal article" date="2020" name="ISME J.">
        <title>Uncovering the hidden diversity of litter-decomposition mechanisms in mushroom-forming fungi.</title>
        <authorList>
            <person name="Floudas D."/>
            <person name="Bentzer J."/>
            <person name="Ahren D."/>
            <person name="Johansson T."/>
            <person name="Persson P."/>
            <person name="Tunlid A."/>
        </authorList>
    </citation>
    <scope>NUCLEOTIDE SEQUENCE [LARGE SCALE GENOMIC DNA]</scope>
    <source>
        <strain evidence="11 12">CBS 291.85</strain>
    </source>
</reference>
<dbReference type="GO" id="GO:0006614">
    <property type="term" value="P:SRP-dependent cotranslational protein targeting to membrane"/>
    <property type="evidence" value="ECO:0007669"/>
    <property type="project" value="InterPro"/>
</dbReference>
<dbReference type="GO" id="GO:0005786">
    <property type="term" value="C:signal recognition particle, endoplasmic reticulum targeting"/>
    <property type="evidence" value="ECO:0007669"/>
    <property type="project" value="UniProtKB-KW"/>
</dbReference>
<dbReference type="Pfam" id="PF17004">
    <property type="entry name" value="SRP_TPR_like"/>
    <property type="match status" value="1"/>
</dbReference>
<dbReference type="Proteomes" id="UP000559256">
    <property type="component" value="Unassembled WGS sequence"/>
</dbReference>
<dbReference type="PANTHER" id="PTHR14094:SF9">
    <property type="entry name" value="SIGNAL RECOGNITION PARTICLE SUBUNIT SRP72"/>
    <property type="match status" value="1"/>
</dbReference>
<evidence type="ECO:0000256" key="4">
    <source>
        <dbReference type="ARBA" id="ARBA00018350"/>
    </source>
</evidence>
<comment type="similarity">
    <text evidence="3">Belongs to the SRP72 family.</text>
</comment>
<dbReference type="Gene3D" id="1.25.40.10">
    <property type="entry name" value="Tetratricopeptide repeat domain"/>
    <property type="match status" value="1"/>
</dbReference>
<keyword evidence="7" id="KW-0733">Signal recognition particle</keyword>